<protein>
    <recommendedName>
        <fullName evidence="5">Lipoprotein</fullName>
    </recommendedName>
</protein>
<evidence type="ECO:0008006" key="5">
    <source>
        <dbReference type="Google" id="ProtNLM"/>
    </source>
</evidence>
<sequence length="279" mass="30871">MNLKSSIELMVSLLFISLGMACNSTQNITTVKWYGVDSTITIDGDLKEWEHPLKEPKDYTAIQYNAGNDDKNLYLCVRINDKNIQRRIMGLGLSVYIDTLAKRKDKIGIGYPLALTQEQIEKISFQATKGSFKIDDRALDQAYADICQEFELIGFVEEEPTEKIRVSNLASKELKTAMGFDHVGAMICEFKIPLNQLLKGTINYDEVMSIGIRVNQPAANADDDPGLFNDPSSNGITGSGQLPNPMLQGANQSAISRQPSRSSNGNITGVWAKIQLSKQ</sequence>
<organism evidence="3 4">
    <name type="scientific">Aureispira anguillae</name>
    <dbReference type="NCBI Taxonomy" id="2864201"/>
    <lineage>
        <taxon>Bacteria</taxon>
        <taxon>Pseudomonadati</taxon>
        <taxon>Bacteroidota</taxon>
        <taxon>Saprospiria</taxon>
        <taxon>Saprospirales</taxon>
        <taxon>Saprospiraceae</taxon>
        <taxon>Aureispira</taxon>
    </lineage>
</organism>
<keyword evidence="4" id="KW-1185">Reference proteome</keyword>
<dbReference type="Gene3D" id="2.60.40.1190">
    <property type="match status" value="1"/>
</dbReference>
<feature type="region of interest" description="Disordered" evidence="1">
    <location>
        <begin position="221"/>
        <end position="267"/>
    </location>
</feature>
<feature type="compositionally biased region" description="Polar residues" evidence="1">
    <location>
        <begin position="230"/>
        <end position="242"/>
    </location>
</feature>
<dbReference type="KEGG" id="aup:AsAng_0058110"/>
<keyword evidence="2" id="KW-0732">Signal</keyword>
<accession>A0A915YKS0</accession>
<evidence type="ECO:0000313" key="3">
    <source>
        <dbReference type="EMBL" id="BDS15029.1"/>
    </source>
</evidence>
<dbReference type="AlphaFoldDB" id="A0A915YKS0"/>
<feature type="chain" id="PRO_5037564157" description="Lipoprotein" evidence="2">
    <location>
        <begin position="22"/>
        <end position="279"/>
    </location>
</feature>
<name>A0A915YKS0_9BACT</name>
<feature type="compositionally biased region" description="Polar residues" evidence="1">
    <location>
        <begin position="249"/>
        <end position="267"/>
    </location>
</feature>
<dbReference type="RefSeq" id="WP_264790218.1">
    <property type="nucleotide sequence ID" value="NZ_AP026867.1"/>
</dbReference>
<gene>
    <name evidence="3" type="ORF">AsAng_0058110</name>
</gene>
<proteinExistence type="predicted"/>
<reference evidence="3" key="1">
    <citation type="submission" date="2022-09" db="EMBL/GenBank/DDBJ databases">
        <title>Aureispira anguillicida sp. nov., isolated from Leptocephalus of Japanese eel Anguilla japonica.</title>
        <authorList>
            <person name="Yuasa K."/>
            <person name="Mekata T."/>
            <person name="Ikunari K."/>
        </authorList>
    </citation>
    <scope>NUCLEOTIDE SEQUENCE</scope>
    <source>
        <strain evidence="3">EL160426</strain>
    </source>
</reference>
<evidence type="ECO:0000256" key="2">
    <source>
        <dbReference type="SAM" id="SignalP"/>
    </source>
</evidence>
<dbReference type="EMBL" id="AP026867">
    <property type="protein sequence ID" value="BDS15029.1"/>
    <property type="molecule type" value="Genomic_DNA"/>
</dbReference>
<evidence type="ECO:0000256" key="1">
    <source>
        <dbReference type="SAM" id="MobiDB-lite"/>
    </source>
</evidence>
<feature type="signal peptide" evidence="2">
    <location>
        <begin position="1"/>
        <end position="21"/>
    </location>
</feature>
<dbReference type="Proteomes" id="UP001060919">
    <property type="component" value="Chromosome"/>
</dbReference>
<evidence type="ECO:0000313" key="4">
    <source>
        <dbReference type="Proteomes" id="UP001060919"/>
    </source>
</evidence>
<dbReference type="PROSITE" id="PS51257">
    <property type="entry name" value="PROKAR_LIPOPROTEIN"/>
    <property type="match status" value="1"/>
</dbReference>